<dbReference type="GO" id="GO:0005507">
    <property type="term" value="F:copper ion binding"/>
    <property type="evidence" value="ECO:0007669"/>
    <property type="project" value="InterPro"/>
</dbReference>
<keyword evidence="17" id="KW-1185">Reference proteome</keyword>
<dbReference type="SUPFAM" id="SSF49998">
    <property type="entry name" value="Amine oxidase catalytic domain"/>
    <property type="match status" value="1"/>
</dbReference>
<feature type="domain" description="Copper amine oxidase N2-terminal" evidence="14">
    <location>
        <begin position="18"/>
        <end position="102"/>
    </location>
</feature>
<dbReference type="InterPro" id="IPR000269">
    <property type="entry name" value="Cu_amine_oxidase"/>
</dbReference>
<evidence type="ECO:0000256" key="8">
    <source>
        <dbReference type="ARBA" id="ARBA00023157"/>
    </source>
</evidence>
<dbReference type="STRING" id="247279.NIES1031_20210"/>
<dbReference type="EMBL" id="MRCC01000020">
    <property type="protein sequence ID" value="OKH22477.1"/>
    <property type="molecule type" value="Genomic_DNA"/>
</dbReference>
<comment type="similarity">
    <text evidence="2 11">Belongs to the copper/topaquinone oxidase family.</text>
</comment>
<keyword evidence="6 11" id="KW-0560">Oxidoreductase</keyword>
<comment type="caution">
    <text evidence="16">The sequence shown here is derived from an EMBL/GenBank/DDBJ whole genome shotgun (WGS) entry which is preliminary data.</text>
</comment>
<dbReference type="Pfam" id="PF02727">
    <property type="entry name" value="Cu_amine_oxidN2"/>
    <property type="match status" value="1"/>
</dbReference>
<evidence type="ECO:0000256" key="10">
    <source>
        <dbReference type="PIRSR" id="PIRSR600269-51"/>
    </source>
</evidence>
<dbReference type="OrthoDB" id="9772590at2"/>
<dbReference type="Pfam" id="PF02728">
    <property type="entry name" value="Cu_amine_oxidN3"/>
    <property type="match status" value="1"/>
</dbReference>
<organism evidence="16 17">
    <name type="scientific">Chroogloeocystis siderophila 5.2 s.c.1</name>
    <dbReference type="NCBI Taxonomy" id="247279"/>
    <lineage>
        <taxon>Bacteria</taxon>
        <taxon>Bacillati</taxon>
        <taxon>Cyanobacteriota</taxon>
        <taxon>Cyanophyceae</taxon>
        <taxon>Oscillatoriophycideae</taxon>
        <taxon>Chroococcales</taxon>
        <taxon>Chroococcaceae</taxon>
        <taxon>Chroogloeocystis</taxon>
    </lineage>
</organism>
<dbReference type="AlphaFoldDB" id="A0A1U7HFW7"/>
<evidence type="ECO:0000256" key="9">
    <source>
        <dbReference type="PIRSR" id="PIRSR600269-50"/>
    </source>
</evidence>
<dbReference type="GO" id="GO:0048038">
    <property type="term" value="F:quinone binding"/>
    <property type="evidence" value="ECO:0007669"/>
    <property type="project" value="InterPro"/>
</dbReference>
<dbReference type="EC" id="1.4.3.-" evidence="11"/>
<dbReference type="InterPro" id="IPR016182">
    <property type="entry name" value="Cu_amine_oxidase_N-reg"/>
</dbReference>
<comment type="cofactor">
    <cofactor evidence="11">
        <name>Cu cation</name>
        <dbReference type="ChEBI" id="CHEBI:23378"/>
    </cofactor>
    <text evidence="11">Contains 1 topaquinone per subunit.</text>
</comment>
<feature type="region of interest" description="Disordered" evidence="12">
    <location>
        <begin position="1"/>
        <end position="22"/>
    </location>
</feature>
<evidence type="ECO:0000256" key="11">
    <source>
        <dbReference type="RuleBase" id="RU000672"/>
    </source>
</evidence>
<evidence type="ECO:0000256" key="4">
    <source>
        <dbReference type="ARBA" id="ARBA00022723"/>
    </source>
</evidence>
<dbReference type="PANTHER" id="PTHR10638:SF41">
    <property type="entry name" value="AMINE OXIDASE"/>
    <property type="match status" value="1"/>
</dbReference>
<evidence type="ECO:0000256" key="1">
    <source>
        <dbReference type="ARBA" id="ARBA00001935"/>
    </source>
</evidence>
<dbReference type="InterPro" id="IPR015802">
    <property type="entry name" value="Cu_amine_oxidase_N3"/>
</dbReference>
<dbReference type="GO" id="GO:0009308">
    <property type="term" value="P:amine metabolic process"/>
    <property type="evidence" value="ECO:0007669"/>
    <property type="project" value="UniProtKB-UniRule"/>
</dbReference>
<evidence type="ECO:0000259" key="14">
    <source>
        <dbReference type="Pfam" id="PF02727"/>
    </source>
</evidence>
<dbReference type="InterPro" id="IPR049947">
    <property type="entry name" value="Cu_Am_Ox_Cu-bd"/>
</dbReference>
<dbReference type="Gene3D" id="3.10.450.40">
    <property type="match status" value="2"/>
</dbReference>
<feature type="active site" description="Schiff-base intermediate with substrate; via topaquinone" evidence="9">
    <location>
        <position position="391"/>
    </location>
</feature>
<dbReference type="InterPro" id="IPR015798">
    <property type="entry name" value="Cu_amine_oxidase_C"/>
</dbReference>
<feature type="compositionally biased region" description="Polar residues" evidence="12">
    <location>
        <begin position="1"/>
        <end position="17"/>
    </location>
</feature>
<feature type="domain" description="Copper amine oxidase N3-terminal" evidence="15">
    <location>
        <begin position="108"/>
        <end position="206"/>
    </location>
</feature>
<gene>
    <name evidence="16" type="primary">tynA</name>
    <name evidence="16" type="ORF">NIES1031_20210</name>
</gene>
<feature type="modified residue" description="2',4',5'-topaquinone" evidence="10">
    <location>
        <position position="391"/>
    </location>
</feature>
<dbReference type="RefSeq" id="WP_073551260.1">
    <property type="nucleotide sequence ID" value="NZ_CAWMVK010000013.1"/>
</dbReference>
<evidence type="ECO:0000256" key="6">
    <source>
        <dbReference type="ARBA" id="ARBA00023002"/>
    </source>
</evidence>
<comment type="PTM">
    <text evidence="10 11">Topaquinone (TPQ) is generated by copper-dependent autoxidation of a specific tyrosyl residue.</text>
</comment>
<dbReference type="Pfam" id="PF01179">
    <property type="entry name" value="Cu_amine_oxid"/>
    <property type="match status" value="1"/>
</dbReference>
<keyword evidence="7 11" id="KW-0186">Copper</keyword>
<dbReference type="GO" id="GO:0008131">
    <property type="term" value="F:primary methylamine oxidase activity"/>
    <property type="evidence" value="ECO:0007669"/>
    <property type="project" value="InterPro"/>
</dbReference>
<evidence type="ECO:0000256" key="12">
    <source>
        <dbReference type="SAM" id="MobiDB-lite"/>
    </source>
</evidence>
<evidence type="ECO:0000256" key="2">
    <source>
        <dbReference type="ARBA" id="ARBA00007983"/>
    </source>
</evidence>
<keyword evidence="5 9" id="KW-0801">TPQ</keyword>
<dbReference type="FunFam" id="2.70.98.20:FF:000001">
    <property type="entry name" value="Amine oxidase"/>
    <property type="match status" value="1"/>
</dbReference>
<evidence type="ECO:0000259" key="15">
    <source>
        <dbReference type="Pfam" id="PF02728"/>
    </source>
</evidence>
<dbReference type="PROSITE" id="PS01164">
    <property type="entry name" value="COPPER_AMINE_OXID_1"/>
    <property type="match status" value="1"/>
</dbReference>
<evidence type="ECO:0000259" key="13">
    <source>
        <dbReference type="Pfam" id="PF01179"/>
    </source>
</evidence>
<reference evidence="16 17" key="1">
    <citation type="submission" date="2016-11" db="EMBL/GenBank/DDBJ databases">
        <title>Draft Genome Sequences of Nine Cyanobacterial Strains from Diverse Habitats.</title>
        <authorList>
            <person name="Zhu T."/>
            <person name="Hou S."/>
            <person name="Lu X."/>
            <person name="Hess W.R."/>
        </authorList>
    </citation>
    <scope>NUCLEOTIDE SEQUENCE [LARGE SCALE GENOMIC DNA]</scope>
    <source>
        <strain evidence="16 17">5.2 s.c.1</strain>
    </source>
</reference>
<accession>A0A1U7HFW7</accession>
<keyword evidence="8" id="KW-1015">Disulfide bond</keyword>
<protein>
    <recommendedName>
        <fullName evidence="11">Amine oxidase</fullName>
        <ecNumber evidence="11">1.4.3.-</ecNumber>
    </recommendedName>
</protein>
<dbReference type="InterPro" id="IPR036460">
    <property type="entry name" value="Cu_amine_oxidase_C_sf"/>
</dbReference>
<dbReference type="NCBIfam" id="NF008559">
    <property type="entry name" value="PRK11504.1"/>
    <property type="match status" value="1"/>
</dbReference>
<proteinExistence type="inferred from homology"/>
<keyword evidence="4 11" id="KW-0479">Metal-binding</keyword>
<evidence type="ECO:0000256" key="7">
    <source>
        <dbReference type="ARBA" id="ARBA00023008"/>
    </source>
</evidence>
<evidence type="ECO:0000256" key="3">
    <source>
        <dbReference type="ARBA" id="ARBA00011738"/>
    </source>
</evidence>
<sequence>MTTAHLPNTSTTPTTVQHPLDPLTPEEITTAVATVKAEYNLGKKVRFPTVVLKEPPKSVVLNFQEGDDIEREAFVGILNNEDGLTYEAVVSLNTKTVKSWKQIADVQPSIMLDEFIECETAVKASPEFQEAIKKRGITDPSLVMVDPWSAGYYAIENEKGLRLSRALCWVRSSPTDNGYARPIEGVIPVVDLNKMEVIRVEDYGVVPLPPNPGNYSTEFVKDLRSDIKPLEITQPEGPSFDVQGHFIQWQKWQFRIGFTPREGLVLYTVGYKDQGRVRPIIYRASLSDMVVPYGDPRPQHYRKNAFDVGEYGVGTLANSLTLGCDCLGEIRYFDAYMTNSRGQVVMIENAICMHEEDYGILWKHVDWRTEHTEVRRSRRLVVSFIATVGNYEYGFFWYFYQDGTIQYEVKLTGIVNTAAAMPDEVPKYGTLIAPQLNAPIHQHFFNVRLDMCVDGENNSVYEVNTQAEPMGPDNPYGNAFYAESTLLATESEAQRIIDPFTGRYWKIVNPAVHNSLGQPVSYKLMPGENILPFAHPESSVIKRAGFMTKHLWVTPYDPDELYAAGDYPNQHPGDAGLPAWTKANREIENTDVVVWYTFGHNHVTRPEDWPVMPVSYIGFMLKPVGFFDASPAIDVPPSAAKHKCCS</sequence>
<feature type="active site" description="Proton acceptor" evidence="9">
    <location>
        <position position="307"/>
    </location>
</feature>
<evidence type="ECO:0000313" key="17">
    <source>
        <dbReference type="Proteomes" id="UP000185984"/>
    </source>
</evidence>
<dbReference type="SUPFAM" id="SSF54416">
    <property type="entry name" value="Amine oxidase N-terminal region"/>
    <property type="match status" value="2"/>
</dbReference>
<evidence type="ECO:0000256" key="5">
    <source>
        <dbReference type="ARBA" id="ARBA00022772"/>
    </source>
</evidence>
<evidence type="ECO:0000313" key="16">
    <source>
        <dbReference type="EMBL" id="OKH22477.1"/>
    </source>
</evidence>
<dbReference type="FunFam" id="3.10.450.40:FF:000002">
    <property type="entry name" value="Amine oxidase"/>
    <property type="match status" value="1"/>
</dbReference>
<dbReference type="PANTHER" id="PTHR10638">
    <property type="entry name" value="COPPER AMINE OXIDASE"/>
    <property type="match status" value="1"/>
</dbReference>
<dbReference type="Gene3D" id="2.70.98.20">
    <property type="entry name" value="Copper amine oxidase, catalytic domain"/>
    <property type="match status" value="1"/>
</dbReference>
<dbReference type="InterPro" id="IPR015800">
    <property type="entry name" value="Cu_amine_oxidase_N2"/>
</dbReference>
<dbReference type="Proteomes" id="UP000185984">
    <property type="component" value="Unassembled WGS sequence"/>
</dbReference>
<comment type="cofactor">
    <cofactor evidence="1">
        <name>Cu cation</name>
        <dbReference type="ChEBI" id="CHEBI:23378"/>
    </cofactor>
</comment>
<feature type="domain" description="Copper amine oxidase catalytic" evidence="13">
    <location>
        <begin position="230"/>
        <end position="633"/>
    </location>
</feature>
<comment type="subunit">
    <text evidence="3">Homodimer.</text>
</comment>
<dbReference type="PROSITE" id="PS01165">
    <property type="entry name" value="COPPER_AMINE_OXID_2"/>
    <property type="match status" value="1"/>
</dbReference>
<name>A0A1U7HFW7_9CHRO</name>
<dbReference type="InterPro" id="IPR049948">
    <property type="entry name" value="Cu_Am_ox_TPQ-bd"/>
</dbReference>